<gene>
    <name evidence="1" type="ORF">GCM10023213_10630</name>
</gene>
<reference evidence="2" key="1">
    <citation type="journal article" date="2019" name="Int. J. Syst. Evol. Microbiol.">
        <title>The Global Catalogue of Microorganisms (GCM) 10K type strain sequencing project: providing services to taxonomists for standard genome sequencing and annotation.</title>
        <authorList>
            <consortium name="The Broad Institute Genomics Platform"/>
            <consortium name="The Broad Institute Genome Sequencing Center for Infectious Disease"/>
            <person name="Wu L."/>
            <person name="Ma J."/>
        </authorList>
    </citation>
    <scope>NUCLEOTIDE SEQUENCE [LARGE SCALE GENOMIC DNA]</scope>
    <source>
        <strain evidence="2">JCM 18053</strain>
    </source>
</reference>
<proteinExistence type="predicted"/>
<accession>A0ABP9P0H8</accession>
<protein>
    <submittedName>
        <fullName evidence="1">Uncharacterized protein</fullName>
    </submittedName>
</protein>
<evidence type="ECO:0000313" key="2">
    <source>
        <dbReference type="Proteomes" id="UP001499852"/>
    </source>
</evidence>
<comment type="caution">
    <text evidence="1">The sequence shown here is derived from an EMBL/GenBank/DDBJ whole genome shotgun (WGS) entry which is preliminary data.</text>
</comment>
<name>A0ABP9P0H8_9BACT</name>
<keyword evidence="2" id="KW-1185">Reference proteome</keyword>
<organism evidence="1 2">
    <name type="scientific">Prosthecobacter algae</name>
    <dbReference type="NCBI Taxonomy" id="1144682"/>
    <lineage>
        <taxon>Bacteria</taxon>
        <taxon>Pseudomonadati</taxon>
        <taxon>Verrucomicrobiota</taxon>
        <taxon>Verrucomicrobiia</taxon>
        <taxon>Verrucomicrobiales</taxon>
        <taxon>Verrucomicrobiaceae</taxon>
        <taxon>Prosthecobacter</taxon>
    </lineage>
</organism>
<dbReference type="EMBL" id="BAABIA010000002">
    <property type="protein sequence ID" value="GAA5136134.1"/>
    <property type="molecule type" value="Genomic_DNA"/>
</dbReference>
<sequence>MPVAFITSDAAYDRLNRPFNPPVINSPEDEAAFISEWDGVRERLMQTLDALGEWNAYGEGDYYIGDQVMLSRGIGLELTSDVMLDKKLIPLIQSSLHSCTSPYEVYCSFSHDQHLWNFFITKDQIMTDCTPELLKQFL</sequence>
<evidence type="ECO:0000313" key="1">
    <source>
        <dbReference type="EMBL" id="GAA5136134.1"/>
    </source>
</evidence>
<dbReference type="RefSeq" id="WP_345735331.1">
    <property type="nucleotide sequence ID" value="NZ_BAABIA010000002.1"/>
</dbReference>
<dbReference type="Proteomes" id="UP001499852">
    <property type="component" value="Unassembled WGS sequence"/>
</dbReference>